<comment type="caution">
    <text evidence="3">The sequence shown here is derived from an EMBL/GenBank/DDBJ whole genome shotgun (WGS) entry which is preliminary data.</text>
</comment>
<dbReference type="AlphaFoldDB" id="A0A7X0CDJ3"/>
<protein>
    <submittedName>
        <fullName evidence="3">Type IV pilus assembly protein PilE</fullName>
    </submittedName>
</protein>
<evidence type="ECO:0000256" key="2">
    <source>
        <dbReference type="SAM" id="Phobius"/>
    </source>
</evidence>
<keyword evidence="2" id="KW-1133">Transmembrane helix</keyword>
<dbReference type="EMBL" id="JACHBX010000001">
    <property type="protein sequence ID" value="MBB6133556.1"/>
    <property type="molecule type" value="Genomic_DNA"/>
</dbReference>
<dbReference type="Pfam" id="PF16732">
    <property type="entry name" value="ComP_DUS"/>
    <property type="match status" value="1"/>
</dbReference>
<gene>
    <name evidence="3" type="ORF">HD842_001667</name>
</gene>
<dbReference type="GO" id="GO:0043683">
    <property type="term" value="P:type IV pilus assembly"/>
    <property type="evidence" value="ECO:0007669"/>
    <property type="project" value="InterPro"/>
</dbReference>
<reference evidence="3 4" key="1">
    <citation type="submission" date="2020-08" db="EMBL/GenBank/DDBJ databases">
        <title>The Agave Microbiome: Exploring the role of microbial communities in plant adaptations to desert environments.</title>
        <authorList>
            <person name="Partida-Martinez L.P."/>
        </authorList>
    </citation>
    <scope>NUCLEOTIDE SEQUENCE [LARGE SCALE GENOMIC DNA]</scope>
    <source>
        <strain evidence="3 4">AT3.2</strain>
    </source>
</reference>
<dbReference type="GO" id="GO:0015628">
    <property type="term" value="P:protein secretion by the type II secretion system"/>
    <property type="evidence" value="ECO:0007669"/>
    <property type="project" value="InterPro"/>
</dbReference>
<keyword evidence="2" id="KW-0812">Transmembrane</keyword>
<name>A0A7X0CDJ3_9BURK</name>
<dbReference type="InterPro" id="IPR031982">
    <property type="entry name" value="PilE-like"/>
</dbReference>
<dbReference type="InterPro" id="IPR000983">
    <property type="entry name" value="Bac_GSPG_pilin"/>
</dbReference>
<dbReference type="NCBIfam" id="TIGR02532">
    <property type="entry name" value="IV_pilin_GFxxxE"/>
    <property type="match status" value="1"/>
</dbReference>
<evidence type="ECO:0000313" key="3">
    <source>
        <dbReference type="EMBL" id="MBB6133556.1"/>
    </source>
</evidence>
<feature type="transmembrane region" description="Helical" evidence="2">
    <location>
        <begin position="7"/>
        <end position="28"/>
    </location>
</feature>
<dbReference type="PROSITE" id="PS00409">
    <property type="entry name" value="PROKAR_NTER_METHYL"/>
    <property type="match status" value="1"/>
</dbReference>
<dbReference type="Gene3D" id="3.30.700.10">
    <property type="entry name" value="Glycoprotein, Type 4 Pilin"/>
    <property type="match status" value="1"/>
</dbReference>
<dbReference type="SUPFAM" id="SSF54523">
    <property type="entry name" value="Pili subunits"/>
    <property type="match status" value="1"/>
</dbReference>
<keyword evidence="2" id="KW-0472">Membrane</keyword>
<dbReference type="RefSeq" id="WP_183553060.1">
    <property type="nucleotide sequence ID" value="NZ_JACHBX010000001.1"/>
</dbReference>
<sequence length="138" mass="14878">MQQRQSGFTLVELMVVVAIIGILSAIALPSYNSYILRARLAEAHGDLAATQPRLEQYWSNERTYEGFAGKPADTKNFTYTLTSATASGYVLTATGRAGAADFVYTINQAGTRATTGAPTGWTKKATCWVDRKDGACTQ</sequence>
<dbReference type="GO" id="GO:0015627">
    <property type="term" value="C:type II protein secretion system complex"/>
    <property type="evidence" value="ECO:0007669"/>
    <property type="project" value="InterPro"/>
</dbReference>
<accession>A0A7X0CDJ3</accession>
<keyword evidence="4" id="KW-1185">Reference proteome</keyword>
<dbReference type="Pfam" id="PF07963">
    <property type="entry name" value="N_methyl"/>
    <property type="match status" value="1"/>
</dbReference>
<organism evidence="3 4">
    <name type="scientific">Massilia aurea</name>
    <dbReference type="NCBI Taxonomy" id="373040"/>
    <lineage>
        <taxon>Bacteria</taxon>
        <taxon>Pseudomonadati</taxon>
        <taxon>Pseudomonadota</taxon>
        <taxon>Betaproteobacteria</taxon>
        <taxon>Burkholderiales</taxon>
        <taxon>Oxalobacteraceae</taxon>
        <taxon>Telluria group</taxon>
        <taxon>Massilia</taxon>
    </lineage>
</organism>
<dbReference type="PRINTS" id="PR00813">
    <property type="entry name" value="BCTERIALGSPG"/>
</dbReference>
<evidence type="ECO:0000256" key="1">
    <source>
        <dbReference type="ARBA" id="ARBA00022481"/>
    </source>
</evidence>
<dbReference type="PANTHER" id="PTHR30093">
    <property type="entry name" value="GENERAL SECRETION PATHWAY PROTEIN G"/>
    <property type="match status" value="1"/>
</dbReference>
<dbReference type="PANTHER" id="PTHR30093:SF47">
    <property type="entry name" value="TYPE IV PILUS NON-CORE MINOR PILIN PILE"/>
    <property type="match status" value="1"/>
</dbReference>
<proteinExistence type="predicted"/>
<dbReference type="InterPro" id="IPR012902">
    <property type="entry name" value="N_methyl_site"/>
</dbReference>
<evidence type="ECO:0000313" key="4">
    <source>
        <dbReference type="Proteomes" id="UP000540787"/>
    </source>
</evidence>
<dbReference type="InterPro" id="IPR045584">
    <property type="entry name" value="Pilin-like"/>
</dbReference>
<dbReference type="Proteomes" id="UP000540787">
    <property type="component" value="Unassembled WGS sequence"/>
</dbReference>
<keyword evidence="1" id="KW-0488">Methylation</keyword>